<name>A0A4E9DRT4_GIBZA</name>
<accession>A0A4E9DRT4</accession>
<feature type="region of interest" description="Disordered" evidence="1">
    <location>
        <begin position="244"/>
        <end position="313"/>
    </location>
</feature>
<feature type="compositionally biased region" description="Low complexity" evidence="1">
    <location>
        <begin position="288"/>
        <end position="299"/>
    </location>
</feature>
<evidence type="ECO:0000313" key="2">
    <source>
        <dbReference type="EMBL" id="VIO58485.1"/>
    </source>
</evidence>
<dbReference type="EMBL" id="CAAKMV010000133">
    <property type="protein sequence ID" value="VIO58485.1"/>
    <property type="molecule type" value="Genomic_DNA"/>
</dbReference>
<protein>
    <submittedName>
        <fullName evidence="2">Uncharacterized protein</fullName>
    </submittedName>
</protein>
<reference evidence="2" key="1">
    <citation type="submission" date="2019-04" db="EMBL/GenBank/DDBJ databases">
        <authorList>
            <person name="Melise S."/>
            <person name="Noan J."/>
            <person name="Okalmin O."/>
        </authorList>
    </citation>
    <scope>NUCLEOTIDE SEQUENCE</scope>
    <source>
        <strain evidence="2">FN9</strain>
    </source>
</reference>
<evidence type="ECO:0000256" key="1">
    <source>
        <dbReference type="SAM" id="MobiDB-lite"/>
    </source>
</evidence>
<sequence length="353" mass="39767">MLLDYHCYPNPSLGCSFESCLMMTATPREANNICCGPAAFGGHRVPSDKSFRHLTKRHRSRTRAGPLLGPPLSTHLPPATHSCLIVDESGYFLFFIATAIKNKYRIEPQSEYNGRWVESSGPRRSHYACVRPKIKYIRHVVKVGFDKAFNMNSIETQLHWWWANAYWACRWLSLFAFLLPWIVMFSESRKIRLLWNTENPCQQGSTGSNTHRTTRRLAEMAPHCSPPNQNSLVKVLSYVCGDRPVQGGRDEESNDSSTIRGDSEPPNPWIYIPEGDEDLYGDGQDVSPPLAHAAPAHEASVGANHHQPSMPSIQGILQGDTVWQQGLRRNLEDLVSKLSSCHIVRKTTVNSDE</sequence>
<gene>
    <name evidence="2" type="ORF">FUG_LOCUS306261</name>
</gene>
<organism evidence="2">
    <name type="scientific">Gibberella zeae</name>
    <name type="common">Wheat head blight fungus</name>
    <name type="synonym">Fusarium graminearum</name>
    <dbReference type="NCBI Taxonomy" id="5518"/>
    <lineage>
        <taxon>Eukaryota</taxon>
        <taxon>Fungi</taxon>
        <taxon>Dikarya</taxon>
        <taxon>Ascomycota</taxon>
        <taxon>Pezizomycotina</taxon>
        <taxon>Sordariomycetes</taxon>
        <taxon>Hypocreomycetidae</taxon>
        <taxon>Hypocreales</taxon>
        <taxon>Nectriaceae</taxon>
        <taxon>Fusarium</taxon>
    </lineage>
</organism>
<proteinExistence type="predicted"/>
<dbReference type="AlphaFoldDB" id="A0A4E9DRT4"/>